<proteinExistence type="predicted"/>
<dbReference type="InterPro" id="IPR052707">
    <property type="entry name" value="OsmC_Ohr_Peroxiredoxin"/>
</dbReference>
<dbReference type="Gene3D" id="3.30.300.20">
    <property type="match status" value="1"/>
</dbReference>
<evidence type="ECO:0000313" key="2">
    <source>
        <dbReference type="Proteomes" id="UP001156882"/>
    </source>
</evidence>
<dbReference type="InterPro" id="IPR015946">
    <property type="entry name" value="KH_dom-like_a/b"/>
</dbReference>
<gene>
    <name evidence="1" type="ORF">GCM10007874_16310</name>
</gene>
<dbReference type="SUPFAM" id="SSF82784">
    <property type="entry name" value="OsmC-like"/>
    <property type="match status" value="1"/>
</dbReference>
<comment type="caution">
    <text evidence="1">The sequence shown here is derived from an EMBL/GenBank/DDBJ whole genome shotgun (WGS) entry which is preliminary data.</text>
</comment>
<organism evidence="1 2">
    <name type="scientific">Labrys miyagiensis</name>
    <dbReference type="NCBI Taxonomy" id="346912"/>
    <lineage>
        <taxon>Bacteria</taxon>
        <taxon>Pseudomonadati</taxon>
        <taxon>Pseudomonadota</taxon>
        <taxon>Alphaproteobacteria</taxon>
        <taxon>Hyphomicrobiales</taxon>
        <taxon>Xanthobacteraceae</taxon>
        <taxon>Labrys</taxon>
    </lineage>
</organism>
<dbReference type="PANTHER" id="PTHR42830">
    <property type="entry name" value="OSMOTICALLY INDUCIBLE FAMILY PROTEIN"/>
    <property type="match status" value="1"/>
</dbReference>
<dbReference type="PANTHER" id="PTHR42830:SF2">
    <property type="entry name" value="OSMC_OHR FAMILY PROTEIN"/>
    <property type="match status" value="1"/>
</dbReference>
<dbReference type="RefSeq" id="WP_284311483.1">
    <property type="nucleotide sequence ID" value="NZ_BSPC01000014.1"/>
</dbReference>
<dbReference type="InterPro" id="IPR003718">
    <property type="entry name" value="OsmC/Ohr_fam"/>
</dbReference>
<dbReference type="EMBL" id="BSPC01000014">
    <property type="protein sequence ID" value="GLS18614.1"/>
    <property type="molecule type" value="Genomic_DNA"/>
</dbReference>
<dbReference type="Pfam" id="PF02566">
    <property type="entry name" value="OsmC"/>
    <property type="match status" value="1"/>
</dbReference>
<name>A0ABQ6CIS6_9HYPH</name>
<reference evidence="2" key="1">
    <citation type="journal article" date="2019" name="Int. J. Syst. Evol. Microbiol.">
        <title>The Global Catalogue of Microorganisms (GCM) 10K type strain sequencing project: providing services to taxonomists for standard genome sequencing and annotation.</title>
        <authorList>
            <consortium name="The Broad Institute Genomics Platform"/>
            <consortium name="The Broad Institute Genome Sequencing Center for Infectious Disease"/>
            <person name="Wu L."/>
            <person name="Ma J."/>
        </authorList>
    </citation>
    <scope>NUCLEOTIDE SEQUENCE [LARGE SCALE GENOMIC DNA]</scope>
    <source>
        <strain evidence="2">NBRC 101365</strain>
    </source>
</reference>
<evidence type="ECO:0000313" key="1">
    <source>
        <dbReference type="EMBL" id="GLS18614.1"/>
    </source>
</evidence>
<protein>
    <submittedName>
        <fullName evidence="1">Peroxiredoxin</fullName>
    </submittedName>
</protein>
<dbReference type="InterPro" id="IPR036102">
    <property type="entry name" value="OsmC/Ohrsf"/>
</dbReference>
<sequence length="156" mass="16808">MSNYTATISWSRNGQDFAGNRYSRAHLWSFDGGVLVRASSSPAVVPEPMSASDAVDPEEAFVASLSSCHMLWFLSVAASKGYCVDSYDDTAEGVMSRNEEGRIAMTKVTLRPRVQFAKGKAPSATDQQALHEEAHAKCFIAASVKTAVAIQASMRP</sequence>
<keyword evidence="2" id="KW-1185">Reference proteome</keyword>
<dbReference type="Proteomes" id="UP001156882">
    <property type="component" value="Unassembled WGS sequence"/>
</dbReference>
<accession>A0ABQ6CIS6</accession>